<name>A0ABQ2ALV5_9BACT</name>
<organism evidence="1 2">
    <name type="scientific">Hymenobacter frigidus</name>
    <dbReference type="NCBI Taxonomy" id="1524095"/>
    <lineage>
        <taxon>Bacteria</taxon>
        <taxon>Pseudomonadati</taxon>
        <taxon>Bacteroidota</taxon>
        <taxon>Cytophagia</taxon>
        <taxon>Cytophagales</taxon>
        <taxon>Hymenobacteraceae</taxon>
        <taxon>Hymenobacter</taxon>
    </lineage>
</organism>
<keyword evidence="2" id="KW-1185">Reference proteome</keyword>
<reference evidence="2" key="1">
    <citation type="journal article" date="2019" name="Int. J. Syst. Evol. Microbiol.">
        <title>The Global Catalogue of Microorganisms (GCM) 10K type strain sequencing project: providing services to taxonomists for standard genome sequencing and annotation.</title>
        <authorList>
            <consortium name="The Broad Institute Genomics Platform"/>
            <consortium name="The Broad Institute Genome Sequencing Center for Infectious Disease"/>
            <person name="Wu L."/>
            <person name="Ma J."/>
        </authorList>
    </citation>
    <scope>NUCLEOTIDE SEQUENCE [LARGE SCALE GENOMIC DNA]</scope>
    <source>
        <strain evidence="2">CGMCC 1.14966</strain>
    </source>
</reference>
<accession>A0ABQ2ALV5</accession>
<evidence type="ECO:0000313" key="1">
    <source>
        <dbReference type="EMBL" id="GGH91709.1"/>
    </source>
</evidence>
<dbReference type="NCBIfam" id="NF038153">
    <property type="entry name" value="lant_leader_L1a"/>
    <property type="match status" value="1"/>
</dbReference>
<dbReference type="Proteomes" id="UP000637774">
    <property type="component" value="Unassembled WGS sequence"/>
</dbReference>
<sequence length="61" mass="6338">MKKDVIKLEKALSFDKEIIAKLNDEQLSALEGGMMIAGTASCNAGPQTTGNTSCEACSCNG</sequence>
<dbReference type="InterPro" id="IPR058238">
    <property type="entry name" value="Lant_leader_dom"/>
</dbReference>
<gene>
    <name evidence="1" type="ORF">GCM10011495_40410</name>
</gene>
<proteinExistence type="predicted"/>
<dbReference type="RefSeq" id="WP_188563910.1">
    <property type="nucleotide sequence ID" value="NZ_BMGY01000083.1"/>
</dbReference>
<protein>
    <recommendedName>
        <fullName evidence="3">Class I lanthipeptide</fullName>
    </recommendedName>
</protein>
<dbReference type="EMBL" id="BMGY01000083">
    <property type="protein sequence ID" value="GGH91709.1"/>
    <property type="molecule type" value="Genomic_DNA"/>
</dbReference>
<evidence type="ECO:0000313" key="2">
    <source>
        <dbReference type="Proteomes" id="UP000637774"/>
    </source>
</evidence>
<comment type="caution">
    <text evidence="1">The sequence shown here is derived from an EMBL/GenBank/DDBJ whole genome shotgun (WGS) entry which is preliminary data.</text>
</comment>
<evidence type="ECO:0008006" key="3">
    <source>
        <dbReference type="Google" id="ProtNLM"/>
    </source>
</evidence>